<dbReference type="SUPFAM" id="SSF57903">
    <property type="entry name" value="FYVE/PHD zinc finger"/>
    <property type="match status" value="1"/>
</dbReference>
<dbReference type="CDD" id="cd19677">
    <property type="entry name" value="UBR-box_UBR7"/>
    <property type="match status" value="1"/>
</dbReference>
<keyword evidence="1" id="KW-0479">Metal-binding</keyword>
<feature type="compositionally biased region" description="Basic and acidic residues" evidence="5">
    <location>
        <begin position="471"/>
        <end position="482"/>
    </location>
</feature>
<feature type="compositionally biased region" description="Basic and acidic residues" evidence="5">
    <location>
        <begin position="500"/>
        <end position="512"/>
    </location>
</feature>
<dbReference type="PANTHER" id="PTHR13513">
    <property type="entry name" value="E3 UBIQUITIN-PROTEIN LIGASE UBR7"/>
    <property type="match status" value="1"/>
</dbReference>
<protein>
    <recommendedName>
        <fullName evidence="6">UBR-type domain-containing protein</fullName>
    </recommendedName>
</protein>
<evidence type="ECO:0000256" key="3">
    <source>
        <dbReference type="ARBA" id="ARBA00022833"/>
    </source>
</evidence>
<feature type="compositionally biased region" description="Polar residues" evidence="5">
    <location>
        <begin position="208"/>
        <end position="226"/>
    </location>
</feature>
<feature type="region of interest" description="Disordered" evidence="5">
    <location>
        <begin position="183"/>
        <end position="226"/>
    </location>
</feature>
<evidence type="ECO:0000256" key="5">
    <source>
        <dbReference type="SAM" id="MobiDB-lite"/>
    </source>
</evidence>
<keyword evidence="3" id="KW-0862">Zinc</keyword>
<evidence type="ECO:0000259" key="6">
    <source>
        <dbReference type="PROSITE" id="PS51157"/>
    </source>
</evidence>
<evidence type="ECO:0000256" key="2">
    <source>
        <dbReference type="ARBA" id="ARBA00022771"/>
    </source>
</evidence>
<dbReference type="GO" id="GO:0005737">
    <property type="term" value="C:cytoplasm"/>
    <property type="evidence" value="ECO:0007669"/>
    <property type="project" value="TreeGrafter"/>
</dbReference>
<evidence type="ECO:0000313" key="7">
    <source>
        <dbReference type="EMBL" id="SPD31926.1"/>
    </source>
</evidence>
<gene>
    <name evidence="7" type="ORF">FSB_LOCUS59808</name>
</gene>
<feature type="compositionally biased region" description="Basic and acidic residues" evidence="5">
    <location>
        <begin position="197"/>
        <end position="207"/>
    </location>
</feature>
<dbReference type="EMBL" id="OIVN01006381">
    <property type="protein sequence ID" value="SPD31926.1"/>
    <property type="molecule type" value="Genomic_DNA"/>
</dbReference>
<feature type="zinc finger region" description="UBR-type" evidence="4">
    <location>
        <begin position="39"/>
        <end position="109"/>
    </location>
</feature>
<evidence type="ECO:0000256" key="4">
    <source>
        <dbReference type="PROSITE-ProRule" id="PRU00508"/>
    </source>
</evidence>
<dbReference type="Gene3D" id="3.30.40.10">
    <property type="entry name" value="Zinc/RING finger domain, C3HC4 (zinc finger)"/>
    <property type="match status" value="1"/>
</dbReference>
<name>A0A2N9J358_FAGSY</name>
<sequence length="540" mass="59027">MAGELDEEAEQTVSIQEYLKGVEEQELEADLVLGGDEGKECTYTNGYMKRQAIFSCLTCTPDGNAGVCTACSLSCHDGHEIVELWTKRNFRCDCGNSKFGEFFCKLFPNKDIENADNSYNHNFKGSYCTCGRPYPDPDAEEQVEMIQCCICEDWFHEEHLGLESSWRAGKQCDATVDTNKDKNVVEDTSSAGGSGKLDTDTDAHNNTKTDQANVSDGDNLSLGESSQKNVVSNPCVKDASPHTSTCVLGVNLGDASPALESKPLFLSKNWRDVLCRCEKCIVLYNQKRIAFLVDKEDSIAEYEQMATQKRKEKLQQQEGAELSLFNNLGHIEKMEILSGIADMKDEIRTFLESFDSSKPITAADVHQVFDNLAKKRRRVNLVGAPNERSQVCEERFLRFRAAVESGERVELAARQYAIAGQGGTVIDGSRGQIDPKGSVLRGPDGAEAIDSVVVVVFVFVVEVVVDDGIDRRGRDGKERGTEGGRGFGDLGGKGLGELGSEGRRGEGNVKVEGMERGVDVEVVEGLRGGGGKGSRKGKCR</sequence>
<dbReference type="Pfam" id="PF02207">
    <property type="entry name" value="zf-UBR"/>
    <property type="match status" value="1"/>
</dbReference>
<feature type="compositionally biased region" description="Gly residues" evidence="5">
    <location>
        <begin position="483"/>
        <end position="499"/>
    </location>
</feature>
<dbReference type="PROSITE" id="PS51157">
    <property type="entry name" value="ZF_UBR"/>
    <property type="match status" value="1"/>
</dbReference>
<dbReference type="InterPro" id="IPR011011">
    <property type="entry name" value="Znf_FYVE_PHD"/>
</dbReference>
<dbReference type="PANTHER" id="PTHR13513:SF9">
    <property type="entry name" value="E3 UBIQUITIN-PROTEIN LIGASE UBR7-RELATED"/>
    <property type="match status" value="1"/>
</dbReference>
<accession>A0A2N9J358</accession>
<dbReference type="InterPro" id="IPR047506">
    <property type="entry name" value="UBR7-like_UBR-box"/>
</dbReference>
<keyword evidence="2" id="KW-0863">Zinc-finger</keyword>
<evidence type="ECO:0000256" key="1">
    <source>
        <dbReference type="ARBA" id="ARBA00022723"/>
    </source>
</evidence>
<dbReference type="AlphaFoldDB" id="A0A2N9J358"/>
<dbReference type="InterPro" id="IPR003126">
    <property type="entry name" value="Znf_UBR"/>
</dbReference>
<reference evidence="7" key="1">
    <citation type="submission" date="2018-02" db="EMBL/GenBank/DDBJ databases">
        <authorList>
            <person name="Cohen D.B."/>
            <person name="Kent A.D."/>
        </authorList>
    </citation>
    <scope>NUCLEOTIDE SEQUENCE</scope>
</reference>
<dbReference type="SMART" id="SM00396">
    <property type="entry name" value="ZnF_UBR1"/>
    <property type="match status" value="1"/>
</dbReference>
<dbReference type="CDD" id="cd15542">
    <property type="entry name" value="PHD_UBR7"/>
    <property type="match status" value="1"/>
</dbReference>
<feature type="region of interest" description="Disordered" evidence="5">
    <location>
        <begin position="471"/>
        <end position="512"/>
    </location>
</feature>
<proteinExistence type="predicted"/>
<feature type="domain" description="UBR-type" evidence="6">
    <location>
        <begin position="39"/>
        <end position="109"/>
    </location>
</feature>
<dbReference type="InterPro" id="IPR013083">
    <property type="entry name" value="Znf_RING/FYVE/PHD"/>
</dbReference>
<dbReference type="GO" id="GO:0061630">
    <property type="term" value="F:ubiquitin protein ligase activity"/>
    <property type="evidence" value="ECO:0007669"/>
    <property type="project" value="InterPro"/>
</dbReference>
<organism evidence="7">
    <name type="scientific">Fagus sylvatica</name>
    <name type="common">Beechnut</name>
    <dbReference type="NCBI Taxonomy" id="28930"/>
    <lineage>
        <taxon>Eukaryota</taxon>
        <taxon>Viridiplantae</taxon>
        <taxon>Streptophyta</taxon>
        <taxon>Embryophyta</taxon>
        <taxon>Tracheophyta</taxon>
        <taxon>Spermatophyta</taxon>
        <taxon>Magnoliopsida</taxon>
        <taxon>eudicotyledons</taxon>
        <taxon>Gunneridae</taxon>
        <taxon>Pentapetalae</taxon>
        <taxon>rosids</taxon>
        <taxon>fabids</taxon>
        <taxon>Fagales</taxon>
        <taxon>Fagaceae</taxon>
        <taxon>Fagus</taxon>
    </lineage>
</organism>
<dbReference type="GO" id="GO:0008270">
    <property type="term" value="F:zinc ion binding"/>
    <property type="evidence" value="ECO:0007669"/>
    <property type="project" value="UniProtKB-KW"/>
</dbReference>
<dbReference type="InterPro" id="IPR040204">
    <property type="entry name" value="UBR7"/>
</dbReference>